<proteinExistence type="predicted"/>
<comment type="caution">
    <text evidence="1">The sequence shown here is derived from an EMBL/GenBank/DDBJ whole genome shotgun (WGS) entry which is preliminary data.</text>
</comment>
<dbReference type="RefSeq" id="WP_271185931.1">
    <property type="nucleotide sequence ID" value="NZ_BSFE01000002.1"/>
</dbReference>
<evidence type="ECO:0000313" key="1">
    <source>
        <dbReference type="EMBL" id="GLK51551.1"/>
    </source>
</evidence>
<organism evidence="1 2">
    <name type="scientific">Maricaulis virginensis</name>
    <dbReference type="NCBI Taxonomy" id="144022"/>
    <lineage>
        <taxon>Bacteria</taxon>
        <taxon>Pseudomonadati</taxon>
        <taxon>Pseudomonadota</taxon>
        <taxon>Alphaproteobacteria</taxon>
        <taxon>Maricaulales</taxon>
        <taxon>Maricaulaceae</taxon>
        <taxon>Maricaulis</taxon>
    </lineage>
</organism>
<gene>
    <name evidence="1" type="ORF">GCM10017621_10590</name>
</gene>
<reference evidence="1" key="2">
    <citation type="submission" date="2023-01" db="EMBL/GenBank/DDBJ databases">
        <authorList>
            <person name="Sun Q."/>
            <person name="Evtushenko L."/>
        </authorList>
    </citation>
    <scope>NUCLEOTIDE SEQUENCE</scope>
    <source>
        <strain evidence="1">VKM B-1513</strain>
    </source>
</reference>
<protein>
    <submittedName>
        <fullName evidence="1">Uncharacterized protein</fullName>
    </submittedName>
</protein>
<accession>A0A9W6MN52</accession>
<dbReference type="AlphaFoldDB" id="A0A9W6MN52"/>
<sequence length="136" mass="15520">MNFSIDFEAENGLCVYRISGKLAPDELLSVFAMARIQPGWSDDYDFLTILDHVSLSDIRADSVTRMMDTMRENDDARPSHKRRAAIVCNDPFSKATLTYWELASRNRLTTEERVFQHETQARAWLAAARTMSNAAN</sequence>
<evidence type="ECO:0000313" key="2">
    <source>
        <dbReference type="Proteomes" id="UP001143486"/>
    </source>
</evidence>
<dbReference type="Proteomes" id="UP001143486">
    <property type="component" value="Unassembled WGS sequence"/>
</dbReference>
<dbReference type="EMBL" id="BSFE01000002">
    <property type="protein sequence ID" value="GLK51551.1"/>
    <property type="molecule type" value="Genomic_DNA"/>
</dbReference>
<reference evidence="1" key="1">
    <citation type="journal article" date="2014" name="Int. J. Syst. Evol. Microbiol.">
        <title>Complete genome sequence of Corynebacterium casei LMG S-19264T (=DSM 44701T), isolated from a smear-ripened cheese.</title>
        <authorList>
            <consortium name="US DOE Joint Genome Institute (JGI-PGF)"/>
            <person name="Walter F."/>
            <person name="Albersmeier A."/>
            <person name="Kalinowski J."/>
            <person name="Ruckert C."/>
        </authorList>
    </citation>
    <scope>NUCLEOTIDE SEQUENCE</scope>
    <source>
        <strain evidence="1">VKM B-1513</strain>
    </source>
</reference>
<keyword evidence="2" id="KW-1185">Reference proteome</keyword>
<name>A0A9W6MN52_9PROT</name>